<dbReference type="Proteomes" id="UP000298603">
    <property type="component" value="Chromosome"/>
</dbReference>
<keyword evidence="9" id="KW-1185">Reference proteome</keyword>
<feature type="domain" description="Translation elongation factor EFTs/EF1B dimerisation" evidence="7">
    <location>
        <begin position="71"/>
        <end position="262"/>
    </location>
</feature>
<dbReference type="FunFam" id="1.10.8.10:FF:000001">
    <property type="entry name" value="Elongation factor Ts"/>
    <property type="match status" value="1"/>
</dbReference>
<name>A0A4D6YMV1_9GAMM</name>
<dbReference type="InterPro" id="IPR009060">
    <property type="entry name" value="UBA-like_sf"/>
</dbReference>
<keyword evidence="3 6" id="KW-0963">Cytoplasm</keyword>
<dbReference type="AlphaFoldDB" id="A0A4D6YMV1"/>
<reference evidence="8 9" key="1">
    <citation type="submission" date="2018-10" db="EMBL/GenBank/DDBJ databases">
        <title>Comparative functional genomics of the obligate endosymbiont Buchnera aphidicola.</title>
        <authorList>
            <person name="Chong R.A."/>
        </authorList>
    </citation>
    <scope>NUCLEOTIDE SEQUENCE [LARGE SCALE GENOMIC DNA]</scope>
    <source>
        <strain evidence="8 9">Tma</strain>
    </source>
</reference>
<evidence type="ECO:0000259" key="7">
    <source>
        <dbReference type="Pfam" id="PF00889"/>
    </source>
</evidence>
<evidence type="ECO:0000256" key="4">
    <source>
        <dbReference type="ARBA" id="ARBA00022768"/>
    </source>
</evidence>
<dbReference type="InterPro" id="IPR014039">
    <property type="entry name" value="Transl_elong_EFTs/EF1B_dimer"/>
</dbReference>
<dbReference type="Gene3D" id="3.30.479.20">
    <property type="entry name" value="Elongation factor Ts, dimerisation domain"/>
    <property type="match status" value="2"/>
</dbReference>
<dbReference type="PROSITE" id="PS01126">
    <property type="entry name" value="EF_TS_1"/>
    <property type="match status" value="1"/>
</dbReference>
<dbReference type="InterPro" id="IPR001816">
    <property type="entry name" value="Transl_elong_EFTs/EF1B"/>
</dbReference>
<dbReference type="PANTHER" id="PTHR11741">
    <property type="entry name" value="ELONGATION FACTOR TS"/>
    <property type="match status" value="1"/>
</dbReference>
<comment type="similarity">
    <text evidence="1 6">Belongs to the EF-Ts family.</text>
</comment>
<evidence type="ECO:0000313" key="9">
    <source>
        <dbReference type="Proteomes" id="UP000298603"/>
    </source>
</evidence>
<dbReference type="PANTHER" id="PTHR11741:SF0">
    <property type="entry name" value="ELONGATION FACTOR TS, MITOCHONDRIAL"/>
    <property type="match status" value="1"/>
</dbReference>
<evidence type="ECO:0000256" key="1">
    <source>
        <dbReference type="ARBA" id="ARBA00005532"/>
    </source>
</evidence>
<evidence type="ECO:0000256" key="6">
    <source>
        <dbReference type="HAMAP-Rule" id="MF_00050"/>
    </source>
</evidence>
<feature type="region of interest" description="Involved in Mg(2+) ion dislocation from EF-Tu" evidence="6">
    <location>
        <begin position="79"/>
        <end position="82"/>
    </location>
</feature>
<comment type="subcellular location">
    <subcellularLocation>
        <location evidence="6">Cytoplasm</location>
    </subcellularLocation>
</comment>
<dbReference type="CDD" id="cd14275">
    <property type="entry name" value="UBA_EF-Ts"/>
    <property type="match status" value="1"/>
</dbReference>
<dbReference type="Gene3D" id="1.10.8.10">
    <property type="entry name" value="DNA helicase RuvA subunit, C-terminal domain"/>
    <property type="match status" value="1"/>
</dbReference>
<dbReference type="FunFam" id="1.10.286.20:FF:000001">
    <property type="entry name" value="Elongation factor Ts"/>
    <property type="match status" value="1"/>
</dbReference>
<dbReference type="OrthoDB" id="9808348at2"/>
<sequence>MHINSELIKKLRLKSGIGIMECKKALLLANGDIQKAIFILKKNGNIKAENKIKNIALRGIISTSINNGYSCILELNCETDFVEKHIDFIKFSKEILLIAYNQQIKDLLNLRKIFEEQRIMLVSKFSENIIIRRFQAFFSNKITSYVHRNRIGVLVESNFKNKDNIKKIAMHIAANNPDYLSRNDIPSEVIKKEKKIQLEIALSSGKPLSIAKKIVDGRMEKFFKKICLLEQQCVFNIEKKIKDFIFENNGKIFNFIRFELGEEF</sequence>
<dbReference type="GO" id="GO:0003746">
    <property type="term" value="F:translation elongation factor activity"/>
    <property type="evidence" value="ECO:0007669"/>
    <property type="project" value="UniProtKB-UniRule"/>
</dbReference>
<gene>
    <name evidence="6" type="primary">tsf</name>
    <name evidence="8" type="ORF">D9V81_00800</name>
</gene>
<evidence type="ECO:0000256" key="5">
    <source>
        <dbReference type="ARBA" id="ARBA00022917"/>
    </source>
</evidence>
<accession>A0A4D6YMV1</accession>
<proteinExistence type="inferred from homology"/>
<keyword evidence="5 6" id="KW-0648">Protein biosynthesis</keyword>
<dbReference type="Gene3D" id="1.10.286.20">
    <property type="match status" value="1"/>
</dbReference>
<evidence type="ECO:0000256" key="3">
    <source>
        <dbReference type="ARBA" id="ARBA00022490"/>
    </source>
</evidence>
<dbReference type="SUPFAM" id="SSF46934">
    <property type="entry name" value="UBA-like"/>
    <property type="match status" value="1"/>
</dbReference>
<dbReference type="Pfam" id="PF00889">
    <property type="entry name" value="EF_TS"/>
    <property type="match status" value="1"/>
</dbReference>
<evidence type="ECO:0000313" key="8">
    <source>
        <dbReference type="EMBL" id="QCI27158.1"/>
    </source>
</evidence>
<dbReference type="NCBIfam" id="TIGR00116">
    <property type="entry name" value="tsf"/>
    <property type="match status" value="1"/>
</dbReference>
<dbReference type="SUPFAM" id="SSF54713">
    <property type="entry name" value="Elongation factor Ts (EF-Ts), dimerisation domain"/>
    <property type="match status" value="2"/>
</dbReference>
<keyword evidence="4 6" id="KW-0251">Elongation factor</keyword>
<dbReference type="EMBL" id="CP032996">
    <property type="protein sequence ID" value="QCI27158.1"/>
    <property type="molecule type" value="Genomic_DNA"/>
</dbReference>
<comment type="function">
    <text evidence="6">Associates with the EF-Tu.GDP complex and induces the exchange of GDP to GTP. It remains bound to the aminoacyl-tRNA.EF-Tu.GTP complex up to the GTP hydrolysis stage on the ribosome.</text>
</comment>
<dbReference type="InterPro" id="IPR036402">
    <property type="entry name" value="EF-Ts_dimer_sf"/>
</dbReference>
<dbReference type="InterPro" id="IPR018101">
    <property type="entry name" value="Transl_elong_Ts_CS"/>
</dbReference>
<organism evidence="8 9">
    <name type="scientific">Buchnera aphidicola</name>
    <name type="common">Therioaphis trifolii</name>
    <dbReference type="NCBI Taxonomy" id="1241884"/>
    <lineage>
        <taxon>Bacteria</taxon>
        <taxon>Pseudomonadati</taxon>
        <taxon>Pseudomonadota</taxon>
        <taxon>Gammaproteobacteria</taxon>
        <taxon>Enterobacterales</taxon>
        <taxon>Erwiniaceae</taxon>
        <taxon>Buchnera</taxon>
    </lineage>
</organism>
<dbReference type="RefSeq" id="WP_158349423.1">
    <property type="nucleotide sequence ID" value="NZ_CP032996.1"/>
</dbReference>
<protein>
    <recommendedName>
        <fullName evidence="2 6">Elongation factor Ts</fullName>
        <shortName evidence="6">EF-Ts</shortName>
    </recommendedName>
</protein>
<dbReference type="GO" id="GO:0005737">
    <property type="term" value="C:cytoplasm"/>
    <property type="evidence" value="ECO:0007669"/>
    <property type="project" value="UniProtKB-SubCell"/>
</dbReference>
<evidence type="ECO:0000256" key="2">
    <source>
        <dbReference type="ARBA" id="ARBA00016956"/>
    </source>
</evidence>
<dbReference type="HAMAP" id="MF_00050">
    <property type="entry name" value="EF_Ts"/>
    <property type="match status" value="1"/>
</dbReference>